<dbReference type="InterPro" id="IPR007357">
    <property type="entry name" value="PhrB-like"/>
</dbReference>
<name>A0A6C0BQB0_9ZZZZ</name>
<sequence>MSVFYILPNQLFECICDDFVKQENITKIVLWEHPDFFTKYNFNKKKLVLHRASMKYFYDNNLKKKIKSIKDIEYIEFTDKHKFPDRYVIFDPINKMNDIHELNKGDIIIKESPNFLLTKEHYNEISNDSEKIKTRFTSDFYAYCKTHLNYLKKIPSQDKFNRKKLNDKKVKIPTIDCDVKTKEKKYLIEAVQYVDKHFSNNYGTLENVTNTFMFPISSKVAKKRFNDFVKERMHLYGKYQDAIVKDNSVLFHSMLSCSLNIGILQPSYILKSLRRINTQDVSIQNTEAFFRQLCWREYQRYCYIHHPYLSKMNHLRLYKKLDKRWYDGTLNIDPVDNCIKKAFNNAYLHHIERLMVIGNYMLLNKIKPSEGFKWFMEFAIDSYEWVMHQNVYDMVFFCSGGKTSYKPYFTSNNYILKMSNYSRKDGWNDKWKAKYIAFIKNKKDILIKLPRSFPNKYLK</sequence>
<evidence type="ECO:0000313" key="1">
    <source>
        <dbReference type="EMBL" id="QHS94376.1"/>
    </source>
</evidence>
<dbReference type="InterPro" id="IPR036134">
    <property type="entry name" value="Crypto/Photolyase_FAD-like_sf"/>
</dbReference>
<dbReference type="InterPro" id="IPR014729">
    <property type="entry name" value="Rossmann-like_a/b/a_fold"/>
</dbReference>
<dbReference type="Gene3D" id="1.10.579.10">
    <property type="entry name" value="DNA Cyclobutane Dipyrimidine Photolyase, subunit A, domain 3"/>
    <property type="match status" value="1"/>
</dbReference>
<dbReference type="Gene3D" id="3.40.50.620">
    <property type="entry name" value="HUPs"/>
    <property type="match status" value="1"/>
</dbReference>
<proteinExistence type="predicted"/>
<dbReference type="InterPro" id="IPR052551">
    <property type="entry name" value="UV-DNA_repair_photolyase"/>
</dbReference>
<dbReference type="EMBL" id="MN739221">
    <property type="protein sequence ID" value="QHS94376.1"/>
    <property type="molecule type" value="Genomic_DNA"/>
</dbReference>
<dbReference type="AlphaFoldDB" id="A0A6C0BQB0"/>
<protein>
    <submittedName>
        <fullName evidence="1">Uncharacterized protein</fullName>
    </submittedName>
</protein>
<dbReference type="SUPFAM" id="SSF48173">
    <property type="entry name" value="Cryptochrome/photolyase FAD-binding domain"/>
    <property type="match status" value="1"/>
</dbReference>
<dbReference type="Gene3D" id="1.25.40.80">
    <property type="match status" value="1"/>
</dbReference>
<dbReference type="PANTHER" id="PTHR38657:SF1">
    <property type="entry name" value="SLR1343 PROTEIN"/>
    <property type="match status" value="1"/>
</dbReference>
<reference evidence="1" key="1">
    <citation type="journal article" date="2020" name="Nature">
        <title>Giant virus diversity and host interactions through global metagenomics.</title>
        <authorList>
            <person name="Schulz F."/>
            <person name="Roux S."/>
            <person name="Paez-Espino D."/>
            <person name="Jungbluth S."/>
            <person name="Walsh D.A."/>
            <person name="Denef V.J."/>
            <person name="McMahon K.D."/>
            <person name="Konstantinidis K.T."/>
            <person name="Eloe-Fadrosh E.A."/>
            <person name="Kyrpides N.C."/>
            <person name="Woyke T."/>
        </authorList>
    </citation>
    <scope>NUCLEOTIDE SEQUENCE</scope>
    <source>
        <strain evidence="1">GVMAG-M-3300018416-26</strain>
    </source>
</reference>
<accession>A0A6C0BQB0</accession>
<organism evidence="1">
    <name type="scientific">viral metagenome</name>
    <dbReference type="NCBI Taxonomy" id="1070528"/>
    <lineage>
        <taxon>unclassified sequences</taxon>
        <taxon>metagenomes</taxon>
        <taxon>organismal metagenomes</taxon>
    </lineage>
</organism>
<dbReference type="Pfam" id="PF04244">
    <property type="entry name" value="DPRP"/>
    <property type="match status" value="1"/>
</dbReference>
<dbReference type="PANTHER" id="PTHR38657">
    <property type="entry name" value="SLR1343 PROTEIN"/>
    <property type="match status" value="1"/>
</dbReference>